<accession>A0ABV6H4L4</accession>
<dbReference type="RefSeq" id="WP_382371859.1">
    <property type="nucleotide sequence ID" value="NZ_JBHLWB010000010.1"/>
</dbReference>
<evidence type="ECO:0000313" key="2">
    <source>
        <dbReference type="Proteomes" id="UP001589767"/>
    </source>
</evidence>
<reference evidence="1 2" key="1">
    <citation type="submission" date="2024-09" db="EMBL/GenBank/DDBJ databases">
        <authorList>
            <person name="Sun Q."/>
            <person name="Mori K."/>
        </authorList>
    </citation>
    <scope>NUCLEOTIDE SEQUENCE [LARGE SCALE GENOMIC DNA]</scope>
    <source>
        <strain evidence="1 2">CCM 7539</strain>
    </source>
</reference>
<proteinExistence type="predicted"/>
<keyword evidence="2" id="KW-1185">Reference proteome</keyword>
<name>A0ABV6H4L4_9PAST</name>
<dbReference type="EMBL" id="JBHLWB010000010">
    <property type="protein sequence ID" value="MFC0309942.1"/>
    <property type="molecule type" value="Genomic_DNA"/>
</dbReference>
<organism evidence="1 2">
    <name type="scientific">Gallibacterium trehalosifermentans</name>
    <dbReference type="NCBI Taxonomy" id="516935"/>
    <lineage>
        <taxon>Bacteria</taxon>
        <taxon>Pseudomonadati</taxon>
        <taxon>Pseudomonadota</taxon>
        <taxon>Gammaproteobacteria</taxon>
        <taxon>Pasteurellales</taxon>
        <taxon>Pasteurellaceae</taxon>
        <taxon>Gallibacterium</taxon>
    </lineage>
</organism>
<dbReference type="Proteomes" id="UP001589767">
    <property type="component" value="Unassembled WGS sequence"/>
</dbReference>
<gene>
    <name evidence="1" type="ORF">ACFFHK_09555</name>
</gene>
<sequence length="51" mass="5973">MNKNAIFIREIIERTQAIKGTRVKGNNKQEIKSNVQSILKQQLKNVRTQTY</sequence>
<protein>
    <submittedName>
        <fullName evidence="1">Uncharacterized protein</fullName>
    </submittedName>
</protein>
<comment type="caution">
    <text evidence="1">The sequence shown here is derived from an EMBL/GenBank/DDBJ whole genome shotgun (WGS) entry which is preliminary data.</text>
</comment>
<evidence type="ECO:0000313" key="1">
    <source>
        <dbReference type="EMBL" id="MFC0309942.1"/>
    </source>
</evidence>